<reference evidence="1 2" key="1">
    <citation type="submission" date="2020-08" db="EMBL/GenBank/DDBJ databases">
        <title>Sequencing the genomes of 1000 actinobacteria strains.</title>
        <authorList>
            <person name="Klenk H.-P."/>
        </authorList>
    </citation>
    <scope>NUCLEOTIDE SEQUENCE [LARGE SCALE GENOMIC DNA]</scope>
    <source>
        <strain evidence="1 2">DSM 23889</strain>
    </source>
</reference>
<proteinExistence type="predicted"/>
<evidence type="ECO:0000313" key="2">
    <source>
        <dbReference type="Proteomes" id="UP000552883"/>
    </source>
</evidence>
<organism evidence="1 2">
    <name type="scientific">Microcella frigidaquae</name>
    <dbReference type="NCBI Taxonomy" id="424758"/>
    <lineage>
        <taxon>Bacteria</taxon>
        <taxon>Bacillati</taxon>
        <taxon>Actinomycetota</taxon>
        <taxon>Actinomycetes</taxon>
        <taxon>Micrococcales</taxon>
        <taxon>Microbacteriaceae</taxon>
        <taxon>Microcella</taxon>
    </lineage>
</organism>
<protein>
    <submittedName>
        <fullName evidence="1">Uncharacterized protein</fullName>
    </submittedName>
</protein>
<evidence type="ECO:0000313" key="1">
    <source>
        <dbReference type="EMBL" id="MBB5617293.1"/>
    </source>
</evidence>
<dbReference type="Proteomes" id="UP000552883">
    <property type="component" value="Unassembled WGS sequence"/>
</dbReference>
<sequence>MLTSELVRLYPFLFHTAVDGSWPSIREHGLLSTAAVLDKWEVDDARRRELLTTVRAEGTVLEHPVLGSAVVRDQGPLNETSLRDSLTDLTVEQWLQTLNERVFFFLQRGQVDGLVGARRYRSTPSLVLVIDTASLVAVHEDRIELCRINSGFAQPHSKTPRGSDTFVKIADYPHPHRAAPVRADRPDVKELTVLGSVPDIVRHVRSVERVVGGEVVEHLPVG</sequence>
<dbReference type="RefSeq" id="WP_153983189.1">
    <property type="nucleotide sequence ID" value="NZ_BAAANZ010000035.1"/>
</dbReference>
<dbReference type="InterPro" id="IPR054271">
    <property type="entry name" value="DUF7002"/>
</dbReference>
<dbReference type="AlphaFoldDB" id="A0A840X469"/>
<name>A0A840X469_9MICO</name>
<comment type="caution">
    <text evidence="1">The sequence shown here is derived from an EMBL/GenBank/DDBJ whole genome shotgun (WGS) entry which is preliminary data.</text>
</comment>
<keyword evidence="2" id="KW-1185">Reference proteome</keyword>
<gene>
    <name evidence="1" type="ORF">BJ959_000789</name>
</gene>
<dbReference type="Pfam" id="PF22531">
    <property type="entry name" value="DUF7002"/>
    <property type="match status" value="1"/>
</dbReference>
<accession>A0A840X469</accession>
<dbReference type="EMBL" id="JACHBS010000001">
    <property type="protein sequence ID" value="MBB5617293.1"/>
    <property type="molecule type" value="Genomic_DNA"/>
</dbReference>
<dbReference type="OrthoDB" id="154268at2"/>